<comment type="function">
    <text evidence="12">Responsible for the transport of C4-dicarboxylates.</text>
</comment>
<dbReference type="EMBL" id="WNCL01000004">
    <property type="protein sequence ID" value="MTU42456.1"/>
    <property type="molecule type" value="Genomic_DNA"/>
</dbReference>
<keyword evidence="8 12" id="KW-0472">Membrane</keyword>
<dbReference type="Proteomes" id="UP000462362">
    <property type="component" value="Unassembled WGS sequence"/>
</dbReference>
<keyword evidence="5 12" id="KW-0997">Cell inner membrane</keyword>
<evidence type="ECO:0000256" key="9">
    <source>
        <dbReference type="ARBA" id="ARBA00034237"/>
    </source>
</evidence>
<organism evidence="13 14">
    <name type="scientific">Parasutterella excrementihominis</name>
    <dbReference type="NCBI Taxonomy" id="487175"/>
    <lineage>
        <taxon>Bacteria</taxon>
        <taxon>Pseudomonadati</taxon>
        <taxon>Pseudomonadota</taxon>
        <taxon>Betaproteobacteria</taxon>
        <taxon>Burkholderiales</taxon>
        <taxon>Sutterellaceae</taxon>
        <taxon>Parasutterella</taxon>
    </lineage>
</organism>
<keyword evidence="7" id="KW-1133">Transmembrane helix</keyword>
<evidence type="ECO:0000256" key="2">
    <source>
        <dbReference type="ARBA" id="ARBA00006413"/>
    </source>
</evidence>
<dbReference type="GO" id="GO:0005886">
    <property type="term" value="C:plasma membrane"/>
    <property type="evidence" value="ECO:0007669"/>
    <property type="project" value="UniProtKB-SubCell"/>
</dbReference>
<sequence>MDVFLQAVVVIGAVVIGVRFGSIGLGICGGGGLMILNQVFGLRPTGAPVDVILIILAVVTAASTMQAAGGIDCMVRIAERIIRANPKRIVFIAPLVTWFFSFLAGTANIVQALMPVIYEVSYASKVRPERSMTVSAIAAQQSLVASPVAACTAALLGLLGSSGSNMTLGQIMMVTIPATLLAVLITSTVMSFYGKELDKDPEYLQRVKEGLVLPPKPIEHKELPKTAAWSAIIFVLGVVFAVVAGFFPEIRTPHTGKIIGMGTFLQMSMLAAAFLILVICRPNVKKALESSVLRAGVSAIIVIFGLAWMADTFISAHKAAWIASMGSYLQDYPLLFAVVCFFASSFLASQAATVRAIMPIGIALGLSPATIVGLYPSVNGTSFFPASGPVISTMQFDQSGTVVIGKYVLNHSFMVPMLTATTSATLIALALSKVLL</sequence>
<dbReference type="PANTHER" id="PTHR36106">
    <property type="entry name" value="ANAEROBIC C4-DICARBOXYLATE TRANSPORTER DCUB"/>
    <property type="match status" value="1"/>
</dbReference>
<dbReference type="AlphaFoldDB" id="A0A6I3S021"/>
<keyword evidence="3 12" id="KW-0813">Transport</keyword>
<evidence type="ECO:0000256" key="5">
    <source>
        <dbReference type="ARBA" id="ARBA00022519"/>
    </source>
</evidence>
<accession>A0A6I3S021</accession>
<evidence type="ECO:0000256" key="12">
    <source>
        <dbReference type="PIRNR" id="PIRNR004539"/>
    </source>
</evidence>
<dbReference type="GO" id="GO:0015556">
    <property type="term" value="F:C4-dicarboxylate transmembrane transporter activity"/>
    <property type="evidence" value="ECO:0007669"/>
    <property type="project" value="InterPro"/>
</dbReference>
<protein>
    <recommendedName>
        <fullName evidence="12">C4-dicarboxylate transporter</fullName>
    </recommendedName>
</protein>
<keyword evidence="4 12" id="KW-1003">Cell membrane</keyword>
<evidence type="ECO:0000256" key="1">
    <source>
        <dbReference type="ARBA" id="ARBA00004429"/>
    </source>
</evidence>
<proteinExistence type="inferred from homology"/>
<evidence type="ECO:0000313" key="14">
    <source>
        <dbReference type="Proteomes" id="UP000462362"/>
    </source>
</evidence>
<reference evidence="13 14" key="1">
    <citation type="journal article" date="2019" name="Nat. Med.">
        <title>A library of human gut bacterial isolates paired with longitudinal multiomics data enables mechanistic microbiome research.</title>
        <authorList>
            <person name="Poyet M."/>
            <person name="Groussin M."/>
            <person name="Gibbons S.M."/>
            <person name="Avila-Pacheco J."/>
            <person name="Jiang X."/>
            <person name="Kearney S.M."/>
            <person name="Perrotta A.R."/>
            <person name="Berdy B."/>
            <person name="Zhao S."/>
            <person name="Lieberman T.D."/>
            <person name="Swanson P.K."/>
            <person name="Smith M."/>
            <person name="Roesemann S."/>
            <person name="Alexander J.E."/>
            <person name="Rich S.A."/>
            <person name="Livny J."/>
            <person name="Vlamakis H."/>
            <person name="Clish C."/>
            <person name="Bullock K."/>
            <person name="Deik A."/>
            <person name="Scott J."/>
            <person name="Pierce K.A."/>
            <person name="Xavier R.J."/>
            <person name="Alm E.J."/>
        </authorList>
    </citation>
    <scope>NUCLEOTIDE SEQUENCE [LARGE SCALE GENOMIC DNA]</scope>
    <source>
        <strain evidence="13 14">BIOML-A2</strain>
    </source>
</reference>
<dbReference type="PIRSF" id="PIRSF004539">
    <property type="entry name" value="C4-dicrbxl_trns"/>
    <property type="match status" value="1"/>
</dbReference>
<evidence type="ECO:0000256" key="11">
    <source>
        <dbReference type="ARBA" id="ARBA00034287"/>
    </source>
</evidence>
<evidence type="ECO:0000256" key="4">
    <source>
        <dbReference type="ARBA" id="ARBA00022475"/>
    </source>
</evidence>
<comment type="catalytic activity">
    <reaction evidence="11">
        <text>fumarate(in) + succinate(out) = fumarate(out) + succinate(in)</text>
        <dbReference type="Rhea" id="RHEA:29323"/>
        <dbReference type="ChEBI" id="CHEBI:29806"/>
        <dbReference type="ChEBI" id="CHEBI:30031"/>
    </reaction>
    <physiologicalReaction direction="right-to-left" evidence="11">
        <dbReference type="Rhea" id="RHEA:29325"/>
    </physiologicalReaction>
</comment>
<dbReference type="NCBIfam" id="NF006927">
    <property type="entry name" value="PRK09412.1"/>
    <property type="match status" value="1"/>
</dbReference>
<comment type="similarity">
    <text evidence="2 12">Belongs to the DcuA/DcuB transporter (TC 2.A.13.1) family.</text>
</comment>
<dbReference type="NCBIfam" id="TIGR00770">
    <property type="entry name" value="Dcu"/>
    <property type="match status" value="1"/>
</dbReference>
<gene>
    <name evidence="13" type="ORF">GMD42_02235</name>
</gene>
<dbReference type="PANTHER" id="PTHR36106:SF1">
    <property type="entry name" value="ANAEROBIC C4-DICARBOXYLATE TRANSPORTER DCUB"/>
    <property type="match status" value="1"/>
</dbReference>
<keyword evidence="6" id="KW-0812">Transmembrane</keyword>
<dbReference type="InterPro" id="IPR004668">
    <property type="entry name" value="Anaer_Dcu_memb_transpt"/>
</dbReference>
<comment type="catalytic activity">
    <reaction evidence="10">
        <text>(S)-malate(in) + succinate(out) = (S)-malate(out) + succinate(in)</text>
        <dbReference type="Rhea" id="RHEA:29327"/>
        <dbReference type="ChEBI" id="CHEBI:15589"/>
        <dbReference type="ChEBI" id="CHEBI:30031"/>
    </reaction>
    <physiologicalReaction direction="right-to-left" evidence="10">
        <dbReference type="Rhea" id="RHEA:29329"/>
    </physiologicalReaction>
</comment>
<comment type="subcellular location">
    <subcellularLocation>
        <location evidence="1 12">Cell inner membrane</location>
        <topology evidence="1 12">Multi-pass membrane protein</topology>
    </subcellularLocation>
</comment>
<dbReference type="RefSeq" id="WP_008863996.1">
    <property type="nucleotide sequence ID" value="NZ_CAJUON010000009.1"/>
</dbReference>
<evidence type="ECO:0000256" key="3">
    <source>
        <dbReference type="ARBA" id="ARBA00022448"/>
    </source>
</evidence>
<comment type="caution">
    <text evidence="13">The sequence shown here is derived from an EMBL/GenBank/DDBJ whole genome shotgun (WGS) entry which is preliminary data.</text>
</comment>
<evidence type="ECO:0000313" key="13">
    <source>
        <dbReference type="EMBL" id="MTU42456.1"/>
    </source>
</evidence>
<dbReference type="Pfam" id="PF03605">
    <property type="entry name" value="DcuA_DcuB"/>
    <property type="match status" value="1"/>
</dbReference>
<evidence type="ECO:0000256" key="10">
    <source>
        <dbReference type="ARBA" id="ARBA00034284"/>
    </source>
</evidence>
<dbReference type="NCBIfam" id="NF009136">
    <property type="entry name" value="PRK12489.1"/>
    <property type="match status" value="1"/>
</dbReference>
<name>A0A6I3S021_9BURK</name>
<comment type="catalytic activity">
    <reaction evidence="9">
        <text>L-aspartate(in) + succinate(out) = L-aspartate(out) + succinate(in)</text>
        <dbReference type="Rhea" id="RHEA:29343"/>
        <dbReference type="ChEBI" id="CHEBI:29991"/>
        <dbReference type="ChEBI" id="CHEBI:30031"/>
    </reaction>
    <physiologicalReaction direction="right-to-left" evidence="9">
        <dbReference type="Rhea" id="RHEA:29345"/>
    </physiologicalReaction>
</comment>
<dbReference type="GeneID" id="43348557"/>
<evidence type="ECO:0000256" key="8">
    <source>
        <dbReference type="ARBA" id="ARBA00023136"/>
    </source>
</evidence>
<evidence type="ECO:0000256" key="6">
    <source>
        <dbReference type="ARBA" id="ARBA00022692"/>
    </source>
</evidence>
<evidence type="ECO:0000256" key="7">
    <source>
        <dbReference type="ARBA" id="ARBA00022989"/>
    </source>
</evidence>